<evidence type="ECO:0000313" key="4">
    <source>
        <dbReference type="Proteomes" id="UP000831787"/>
    </source>
</evidence>
<evidence type="ECO:0000313" key="3">
    <source>
        <dbReference type="EMBL" id="UOQ46234.1"/>
    </source>
</evidence>
<keyword evidence="1" id="KW-0812">Transmembrane</keyword>
<sequence length="158" mass="18515">MKKQNWFTGFLLVGFGIFFFLRQLNIPLFEPYYSWPTFLIIIGLAFLLHSYFAKEYQTVFAGIILLLFGIHFHGLAHYSFWIDHWAVYPFIIGIGLIVKSQKSQGGLLPGLLLVLIAMIALFISPGWLNWLSVFFQWLERFWPVTLILFGSYMLIRKK</sequence>
<feature type="transmembrane region" description="Helical" evidence="1">
    <location>
        <begin position="110"/>
        <end position="128"/>
    </location>
</feature>
<dbReference type="EMBL" id="CP095073">
    <property type="protein sequence ID" value="UOQ46234.1"/>
    <property type="molecule type" value="Genomic_DNA"/>
</dbReference>
<dbReference type="RefSeq" id="WP_244713317.1">
    <property type="nucleotide sequence ID" value="NZ_CP095073.1"/>
</dbReference>
<organism evidence="3 4">
    <name type="scientific">Halobacillus salinarum</name>
    <dbReference type="NCBI Taxonomy" id="2932257"/>
    <lineage>
        <taxon>Bacteria</taxon>
        <taxon>Bacillati</taxon>
        <taxon>Bacillota</taxon>
        <taxon>Bacilli</taxon>
        <taxon>Bacillales</taxon>
        <taxon>Bacillaceae</taxon>
        <taxon>Halobacillus</taxon>
    </lineage>
</organism>
<dbReference type="InterPro" id="IPR054331">
    <property type="entry name" value="LiaF_TM"/>
</dbReference>
<evidence type="ECO:0000256" key="1">
    <source>
        <dbReference type="SAM" id="Phobius"/>
    </source>
</evidence>
<feature type="transmembrane region" description="Helical" evidence="1">
    <location>
        <begin position="32"/>
        <end position="52"/>
    </location>
</feature>
<accession>A0ABY4EPV5</accession>
<keyword evidence="4" id="KW-1185">Reference proteome</keyword>
<keyword evidence="1" id="KW-0472">Membrane</keyword>
<gene>
    <name evidence="3" type="ORF">MUN89_10155</name>
</gene>
<dbReference type="Pfam" id="PF22570">
    <property type="entry name" value="LiaF-TM"/>
    <property type="match status" value="1"/>
</dbReference>
<keyword evidence="1" id="KW-1133">Transmembrane helix</keyword>
<name>A0ABY4EPV5_9BACI</name>
<dbReference type="Proteomes" id="UP000831787">
    <property type="component" value="Chromosome"/>
</dbReference>
<feature type="transmembrane region" description="Helical" evidence="1">
    <location>
        <begin position="59"/>
        <end position="76"/>
    </location>
</feature>
<feature type="transmembrane region" description="Helical" evidence="1">
    <location>
        <begin position="134"/>
        <end position="155"/>
    </location>
</feature>
<feature type="domain" description="LiaF transmembrane" evidence="2">
    <location>
        <begin position="7"/>
        <end position="103"/>
    </location>
</feature>
<feature type="transmembrane region" description="Helical" evidence="1">
    <location>
        <begin position="7"/>
        <end position="26"/>
    </location>
</feature>
<evidence type="ECO:0000259" key="2">
    <source>
        <dbReference type="Pfam" id="PF22570"/>
    </source>
</evidence>
<reference evidence="3 4" key="1">
    <citation type="submission" date="2022-04" db="EMBL/GenBank/DDBJ databases">
        <title>Halobacillus sp. isolated from saltern.</title>
        <authorList>
            <person name="Won M."/>
            <person name="Lee C.-M."/>
            <person name="Woen H.-Y."/>
            <person name="Kwon S.-W."/>
        </authorList>
    </citation>
    <scope>NUCLEOTIDE SEQUENCE [LARGE SCALE GENOMIC DNA]</scope>
    <source>
        <strain evidence="3 4">SSBR10-3</strain>
    </source>
</reference>
<proteinExistence type="predicted"/>
<protein>
    <submittedName>
        <fullName evidence="3">DUF5668 domain-containing protein</fullName>
    </submittedName>
</protein>
<feature type="transmembrane region" description="Helical" evidence="1">
    <location>
        <begin position="82"/>
        <end position="98"/>
    </location>
</feature>